<evidence type="ECO:0000313" key="5">
    <source>
        <dbReference type="EMBL" id="SHI46568.1"/>
    </source>
</evidence>
<dbReference type="STRING" id="658167.SAMN04488135_1254"/>
<dbReference type="Gene3D" id="3.55.50.30">
    <property type="match status" value="1"/>
</dbReference>
<evidence type="ECO:0000313" key="6">
    <source>
        <dbReference type="Proteomes" id="UP000184226"/>
    </source>
</evidence>
<sequence>MRPSGQTSSNDTFAFDIPRLPVGQALRRYGEISDRSVLYETRQVADRYSTPVHGRFSLDAALNTLLKDTGLVARALSSDSVTVAPIASTHKGSAPSLSIAAAQARHSQQLYDGYLQGLVFQSLCAWPDLHADRRRIILRFSVNARRRVEGLRVRIAAQPELEPRVREVLTALAIDPPPPGVAQPVMLMISPVAAARRGGCPS</sequence>
<protein>
    <recommendedName>
        <fullName evidence="4">Secretin/TonB short N-terminal domain-containing protein</fullName>
    </recommendedName>
</protein>
<keyword evidence="6" id="KW-1185">Reference proteome</keyword>
<gene>
    <name evidence="5" type="ORF">SAMN04488135_1254</name>
</gene>
<keyword evidence="2" id="KW-0472">Membrane</keyword>
<dbReference type="GO" id="GO:0019867">
    <property type="term" value="C:outer membrane"/>
    <property type="evidence" value="ECO:0007669"/>
    <property type="project" value="InterPro"/>
</dbReference>
<evidence type="ECO:0000256" key="2">
    <source>
        <dbReference type="ARBA" id="ARBA00023136"/>
    </source>
</evidence>
<dbReference type="SMART" id="SM00965">
    <property type="entry name" value="STN"/>
    <property type="match status" value="1"/>
</dbReference>
<evidence type="ECO:0000256" key="3">
    <source>
        <dbReference type="ARBA" id="ARBA00023237"/>
    </source>
</evidence>
<dbReference type="AlphaFoldDB" id="A0A1M6BDD5"/>
<evidence type="ECO:0000256" key="1">
    <source>
        <dbReference type="ARBA" id="ARBA00022448"/>
    </source>
</evidence>
<proteinExistence type="predicted"/>
<dbReference type="InterPro" id="IPR011662">
    <property type="entry name" value="Secretin/TonB_short_N"/>
</dbReference>
<dbReference type="Proteomes" id="UP000184226">
    <property type="component" value="Unassembled WGS sequence"/>
</dbReference>
<keyword evidence="3" id="KW-0998">Cell outer membrane</keyword>
<accession>A0A1M6BDD5</accession>
<dbReference type="EMBL" id="FQXE01000025">
    <property type="protein sequence ID" value="SHI46568.1"/>
    <property type="molecule type" value="Genomic_DNA"/>
</dbReference>
<feature type="domain" description="Secretin/TonB short N-terminal" evidence="4">
    <location>
        <begin position="35"/>
        <end position="86"/>
    </location>
</feature>
<organism evidence="5 6">
    <name type="scientific">Pollutimonas bauzanensis</name>
    <dbReference type="NCBI Taxonomy" id="658167"/>
    <lineage>
        <taxon>Bacteria</taxon>
        <taxon>Pseudomonadati</taxon>
        <taxon>Pseudomonadota</taxon>
        <taxon>Betaproteobacteria</taxon>
        <taxon>Burkholderiales</taxon>
        <taxon>Alcaligenaceae</taxon>
        <taxon>Pollutimonas</taxon>
    </lineage>
</organism>
<dbReference type="Pfam" id="PF07660">
    <property type="entry name" value="STN"/>
    <property type="match status" value="1"/>
</dbReference>
<reference evidence="5 6" key="1">
    <citation type="submission" date="2016-11" db="EMBL/GenBank/DDBJ databases">
        <authorList>
            <person name="Jaros S."/>
            <person name="Januszkiewicz K."/>
            <person name="Wedrychowicz H."/>
        </authorList>
    </citation>
    <scope>NUCLEOTIDE SEQUENCE [LARGE SCALE GENOMIC DNA]</scope>
    <source>
        <strain evidence="5 6">CGMCC 1.10190</strain>
    </source>
</reference>
<keyword evidence="1" id="KW-0813">Transport</keyword>
<evidence type="ECO:0000259" key="4">
    <source>
        <dbReference type="SMART" id="SM00965"/>
    </source>
</evidence>
<name>A0A1M6BDD5_9BURK</name>